<name>A0AAD8MY28_9APIA</name>
<proteinExistence type="predicted"/>
<evidence type="ECO:0000313" key="2">
    <source>
        <dbReference type="EMBL" id="KAK1388967.1"/>
    </source>
</evidence>
<dbReference type="Proteomes" id="UP001237642">
    <property type="component" value="Unassembled WGS sequence"/>
</dbReference>
<sequence>MFTLHVISKLALQLNLDIGAPTLHVHNVPTSSYVLSWRSKLALQVGSTCWLKKETRPPPLHFTPLKTSTGELSDYEDELFEELHANPSVVEDLIDDFEKTESTNRGAPTAEDTKEDDEFTSPESSPEETLPFPLKPQDVDIDWTQHGPLSKREMDITRKEAGTFACVNMSSTIPERDIKKIMQFYSQDGSYAKPHPDMRPHRFDIDNIRVPRAVVTDRHIPLGVGAPLHPWLRQIVDWYQIAPIQLSPNSYRMALGLFIIYKELKYPDPSMLELSWFFSL</sequence>
<organism evidence="2 3">
    <name type="scientific">Heracleum sosnowskyi</name>
    <dbReference type="NCBI Taxonomy" id="360622"/>
    <lineage>
        <taxon>Eukaryota</taxon>
        <taxon>Viridiplantae</taxon>
        <taxon>Streptophyta</taxon>
        <taxon>Embryophyta</taxon>
        <taxon>Tracheophyta</taxon>
        <taxon>Spermatophyta</taxon>
        <taxon>Magnoliopsida</taxon>
        <taxon>eudicotyledons</taxon>
        <taxon>Gunneridae</taxon>
        <taxon>Pentapetalae</taxon>
        <taxon>asterids</taxon>
        <taxon>campanulids</taxon>
        <taxon>Apiales</taxon>
        <taxon>Apiaceae</taxon>
        <taxon>Apioideae</taxon>
        <taxon>apioid superclade</taxon>
        <taxon>Tordylieae</taxon>
        <taxon>Tordyliinae</taxon>
        <taxon>Heracleum</taxon>
    </lineage>
</organism>
<keyword evidence="3" id="KW-1185">Reference proteome</keyword>
<feature type="region of interest" description="Disordered" evidence="1">
    <location>
        <begin position="98"/>
        <end position="138"/>
    </location>
</feature>
<protein>
    <submittedName>
        <fullName evidence="2">Uncharacterized protein</fullName>
    </submittedName>
</protein>
<evidence type="ECO:0000313" key="3">
    <source>
        <dbReference type="Proteomes" id="UP001237642"/>
    </source>
</evidence>
<reference evidence="2" key="1">
    <citation type="submission" date="2023-02" db="EMBL/GenBank/DDBJ databases">
        <title>Genome of toxic invasive species Heracleum sosnowskyi carries increased number of genes despite the absence of recent whole-genome duplications.</title>
        <authorList>
            <person name="Schelkunov M."/>
            <person name="Shtratnikova V."/>
            <person name="Makarenko M."/>
            <person name="Klepikova A."/>
            <person name="Omelchenko D."/>
            <person name="Novikova G."/>
            <person name="Obukhova E."/>
            <person name="Bogdanov V."/>
            <person name="Penin A."/>
            <person name="Logacheva M."/>
        </authorList>
    </citation>
    <scope>NUCLEOTIDE SEQUENCE</scope>
    <source>
        <strain evidence="2">Hsosn_3</strain>
        <tissue evidence="2">Leaf</tissue>
    </source>
</reference>
<evidence type="ECO:0000256" key="1">
    <source>
        <dbReference type="SAM" id="MobiDB-lite"/>
    </source>
</evidence>
<gene>
    <name evidence="2" type="ORF">POM88_017145</name>
</gene>
<reference evidence="2" key="2">
    <citation type="submission" date="2023-05" db="EMBL/GenBank/DDBJ databases">
        <authorList>
            <person name="Schelkunov M.I."/>
        </authorList>
    </citation>
    <scope>NUCLEOTIDE SEQUENCE</scope>
    <source>
        <strain evidence="2">Hsosn_3</strain>
        <tissue evidence="2">Leaf</tissue>
    </source>
</reference>
<accession>A0AAD8MY28</accession>
<feature type="compositionally biased region" description="Low complexity" evidence="1">
    <location>
        <begin position="121"/>
        <end position="132"/>
    </location>
</feature>
<dbReference type="EMBL" id="JAUIZM010000004">
    <property type="protein sequence ID" value="KAK1388967.1"/>
    <property type="molecule type" value="Genomic_DNA"/>
</dbReference>
<comment type="caution">
    <text evidence="2">The sequence shown here is derived from an EMBL/GenBank/DDBJ whole genome shotgun (WGS) entry which is preliminary data.</text>
</comment>
<dbReference type="AlphaFoldDB" id="A0AAD8MY28"/>